<evidence type="ECO:0000313" key="3">
    <source>
        <dbReference type="Proteomes" id="UP000717328"/>
    </source>
</evidence>
<evidence type="ECO:0000259" key="1">
    <source>
        <dbReference type="Pfam" id="PF10338"/>
    </source>
</evidence>
<dbReference type="InterPro" id="IPR019434">
    <property type="entry name" value="DUF2423"/>
</dbReference>
<dbReference type="GO" id="GO:0030687">
    <property type="term" value="C:preribosome, large subunit precursor"/>
    <property type="evidence" value="ECO:0007669"/>
    <property type="project" value="TreeGrafter"/>
</dbReference>
<reference evidence="2" key="1">
    <citation type="submission" date="2021-02" db="EMBL/GenBank/DDBJ databases">
        <authorList>
            <person name="Nieuwenhuis M."/>
            <person name="Van De Peppel L.J.J."/>
        </authorList>
    </citation>
    <scope>NUCLEOTIDE SEQUENCE</scope>
    <source>
        <strain evidence="2">D49</strain>
    </source>
</reference>
<protein>
    <recommendedName>
        <fullName evidence="1">DUF2423 domain-containing protein</fullName>
    </recommendedName>
</protein>
<dbReference type="PANTHER" id="PTHR28219:SF1">
    <property type="entry name" value="UPF0642 PROTEIN YBL028C"/>
    <property type="match status" value="1"/>
</dbReference>
<dbReference type="OrthoDB" id="4087970at2759"/>
<organism evidence="2 3">
    <name type="scientific">Sphagnurus paluster</name>
    <dbReference type="NCBI Taxonomy" id="117069"/>
    <lineage>
        <taxon>Eukaryota</taxon>
        <taxon>Fungi</taxon>
        <taxon>Dikarya</taxon>
        <taxon>Basidiomycota</taxon>
        <taxon>Agaricomycotina</taxon>
        <taxon>Agaricomycetes</taxon>
        <taxon>Agaricomycetidae</taxon>
        <taxon>Agaricales</taxon>
        <taxon>Tricholomatineae</taxon>
        <taxon>Lyophyllaceae</taxon>
        <taxon>Sphagnurus</taxon>
    </lineage>
</organism>
<sequence>MAKSIRSKAKRNFRSKKREEGVYAAAEAARLHRLNAKLVAVASEDKEARESRKEDVEEVDMPGWCWFATLGLMDAADITFESMHALAGGEESELPDRFWRNGLKRQISLS</sequence>
<dbReference type="Proteomes" id="UP000717328">
    <property type="component" value="Unassembled WGS sequence"/>
</dbReference>
<dbReference type="PANTHER" id="PTHR28219">
    <property type="entry name" value="UPF0642 PROTEIN YBL028C"/>
    <property type="match status" value="1"/>
</dbReference>
<dbReference type="Pfam" id="PF10338">
    <property type="entry name" value="YBL028C_N"/>
    <property type="match status" value="1"/>
</dbReference>
<reference evidence="2" key="2">
    <citation type="submission" date="2021-10" db="EMBL/GenBank/DDBJ databases">
        <title>Phylogenomics reveals ancestral predisposition of the termite-cultivated fungus Termitomyces towards a domesticated lifestyle.</title>
        <authorList>
            <person name="Auxier B."/>
            <person name="Grum-Grzhimaylo A."/>
            <person name="Cardenas M.E."/>
            <person name="Lodge J.D."/>
            <person name="Laessoe T."/>
            <person name="Pedersen O."/>
            <person name="Smith M.E."/>
            <person name="Kuyper T.W."/>
            <person name="Franco-Molano E.A."/>
            <person name="Baroni T.J."/>
            <person name="Aanen D.K."/>
        </authorList>
    </citation>
    <scope>NUCLEOTIDE SEQUENCE</scope>
    <source>
        <strain evidence="2">D49</strain>
    </source>
</reference>
<dbReference type="AlphaFoldDB" id="A0A9P7GX41"/>
<comment type="caution">
    <text evidence="2">The sequence shown here is derived from an EMBL/GenBank/DDBJ whole genome shotgun (WGS) entry which is preliminary data.</text>
</comment>
<proteinExistence type="predicted"/>
<name>A0A9P7GX41_9AGAR</name>
<feature type="domain" description="DUF2423" evidence="1">
    <location>
        <begin position="1"/>
        <end position="42"/>
    </location>
</feature>
<evidence type="ECO:0000313" key="2">
    <source>
        <dbReference type="EMBL" id="KAG5654462.1"/>
    </source>
</evidence>
<dbReference type="EMBL" id="JABCKI010000007">
    <property type="protein sequence ID" value="KAG5654462.1"/>
    <property type="molecule type" value="Genomic_DNA"/>
</dbReference>
<accession>A0A9P7GX41</accession>
<keyword evidence="3" id="KW-1185">Reference proteome</keyword>
<gene>
    <name evidence="2" type="ORF">H0H81_001961</name>
</gene>